<accession>A0ABN7VWH3</accession>
<evidence type="ECO:0000313" key="2">
    <source>
        <dbReference type="Proteomes" id="UP000789901"/>
    </source>
</evidence>
<dbReference type="Proteomes" id="UP000789901">
    <property type="component" value="Unassembled WGS sequence"/>
</dbReference>
<protein>
    <submittedName>
        <fullName evidence="1">22315_t:CDS:1</fullName>
    </submittedName>
</protein>
<sequence>SLSLLKLAMNRIKLPSKIVKMRIFYDSLPCYIDSKENIEYKIRIEETTDWAR</sequence>
<reference evidence="1 2" key="1">
    <citation type="submission" date="2021-06" db="EMBL/GenBank/DDBJ databases">
        <authorList>
            <person name="Kallberg Y."/>
            <person name="Tangrot J."/>
            <person name="Rosling A."/>
        </authorList>
    </citation>
    <scope>NUCLEOTIDE SEQUENCE [LARGE SCALE GENOMIC DNA]</scope>
    <source>
        <strain evidence="1 2">120-4 pot B 10/14</strain>
    </source>
</reference>
<evidence type="ECO:0000313" key="1">
    <source>
        <dbReference type="EMBL" id="CAG8802927.1"/>
    </source>
</evidence>
<keyword evidence="2" id="KW-1185">Reference proteome</keyword>
<feature type="non-terminal residue" evidence="1">
    <location>
        <position position="1"/>
    </location>
</feature>
<organism evidence="1 2">
    <name type="scientific">Gigaspora margarita</name>
    <dbReference type="NCBI Taxonomy" id="4874"/>
    <lineage>
        <taxon>Eukaryota</taxon>
        <taxon>Fungi</taxon>
        <taxon>Fungi incertae sedis</taxon>
        <taxon>Mucoromycota</taxon>
        <taxon>Glomeromycotina</taxon>
        <taxon>Glomeromycetes</taxon>
        <taxon>Diversisporales</taxon>
        <taxon>Gigasporaceae</taxon>
        <taxon>Gigaspora</taxon>
    </lineage>
</organism>
<comment type="caution">
    <text evidence="1">The sequence shown here is derived from an EMBL/GenBank/DDBJ whole genome shotgun (WGS) entry which is preliminary data.</text>
</comment>
<gene>
    <name evidence="1" type="ORF">GMARGA_LOCUS23531</name>
</gene>
<proteinExistence type="predicted"/>
<name>A0ABN7VWH3_GIGMA</name>
<dbReference type="EMBL" id="CAJVQB010023908">
    <property type="protein sequence ID" value="CAG8802927.1"/>
    <property type="molecule type" value="Genomic_DNA"/>
</dbReference>